<protein>
    <submittedName>
        <fullName evidence="2">Putative FAD-linked oxidoreductase</fullName>
        <ecNumber evidence="2">1.-.-.-</ecNumber>
    </submittedName>
</protein>
<dbReference type="EMBL" id="CP036264">
    <property type="protein sequence ID" value="QEF98131.1"/>
    <property type="molecule type" value="Genomic_DNA"/>
</dbReference>
<reference evidence="2 3" key="1">
    <citation type="submission" date="2019-02" db="EMBL/GenBank/DDBJ databases">
        <title>Planctomycetal bacteria perform biofilm scaping via a novel small molecule.</title>
        <authorList>
            <person name="Jeske O."/>
            <person name="Boedeker C."/>
            <person name="Wiegand S."/>
            <person name="Breitling P."/>
            <person name="Kallscheuer N."/>
            <person name="Jogler M."/>
            <person name="Rohde M."/>
            <person name="Petersen J."/>
            <person name="Medema M.H."/>
            <person name="Surup F."/>
            <person name="Jogler C."/>
        </authorList>
    </citation>
    <scope>NUCLEOTIDE SEQUENCE [LARGE SCALE GENOMIC DNA]</scope>
    <source>
        <strain evidence="2 3">Mal15</strain>
    </source>
</reference>
<dbReference type="GO" id="GO:0071949">
    <property type="term" value="F:FAD binding"/>
    <property type="evidence" value="ECO:0007669"/>
    <property type="project" value="InterPro"/>
</dbReference>
<evidence type="ECO:0000313" key="3">
    <source>
        <dbReference type="Proteomes" id="UP000321353"/>
    </source>
</evidence>
<dbReference type="GO" id="GO:0016491">
    <property type="term" value="F:oxidoreductase activity"/>
    <property type="evidence" value="ECO:0007669"/>
    <property type="project" value="UniProtKB-KW"/>
</dbReference>
<dbReference type="EC" id="1.-.-.-" evidence="2"/>
<dbReference type="PROSITE" id="PS51387">
    <property type="entry name" value="FAD_PCMH"/>
    <property type="match status" value="1"/>
</dbReference>
<feature type="domain" description="FAD-binding PCMH-type" evidence="1">
    <location>
        <begin position="9"/>
        <end position="184"/>
    </location>
</feature>
<dbReference type="InterPro" id="IPR006094">
    <property type="entry name" value="Oxid_FAD_bind_N"/>
</dbReference>
<dbReference type="InterPro" id="IPR016169">
    <property type="entry name" value="FAD-bd_PCMH_sub2"/>
</dbReference>
<dbReference type="SUPFAM" id="SSF56176">
    <property type="entry name" value="FAD-binding/transporter-associated domain-like"/>
    <property type="match status" value="1"/>
</dbReference>
<dbReference type="Gene3D" id="3.30.465.10">
    <property type="match status" value="1"/>
</dbReference>
<evidence type="ECO:0000313" key="2">
    <source>
        <dbReference type="EMBL" id="QEF98131.1"/>
    </source>
</evidence>
<dbReference type="PANTHER" id="PTHR11748">
    <property type="entry name" value="D-LACTATE DEHYDROGENASE"/>
    <property type="match status" value="1"/>
</dbReference>
<dbReference type="Proteomes" id="UP000321353">
    <property type="component" value="Chromosome"/>
</dbReference>
<dbReference type="KEGG" id="smam:Mal15_21780"/>
<accession>A0A5B9MA14</accession>
<dbReference type="InterPro" id="IPR036318">
    <property type="entry name" value="FAD-bd_PCMH-like_sf"/>
</dbReference>
<sequence>MSELQSNRAGAQPSGLVEVDSVAALQELVRSSDSIVVVGNRSKPALSAAAESTQRVTTRSLTGIIEYEPSEFTFTALAGTTLREINATLAEKDQYLPFDPMLVESDATIAGTLAAGLSGPGRHRYGGIRDFVLGAQFIAGDGNLIHSGGKVVKNAAGFDIPKLLVGSCGRLGAITALTFKVFPRPSDFHSYQLQCDDHQDAATAIGDAARGRWELDAIDYHCQSRSIWVRMGGPKTVCDAIIADMARSIGNRDLIPMSGEQSAQAWAPLMNLRFGGPDRPAIVKVPMDLQQMQRLATWCDERRDRVCLHTSVAGSIGWLAAAGGMLDDVDAFLAESSLTGLVIRDDQGPLGRWTIGAKRAAAIDGRIKHAMDPPGRFPGLEG</sequence>
<gene>
    <name evidence="2" type="ORF">Mal15_21780</name>
</gene>
<organism evidence="2 3">
    <name type="scientific">Stieleria maiorica</name>
    <dbReference type="NCBI Taxonomy" id="2795974"/>
    <lineage>
        <taxon>Bacteria</taxon>
        <taxon>Pseudomonadati</taxon>
        <taxon>Planctomycetota</taxon>
        <taxon>Planctomycetia</taxon>
        <taxon>Pirellulales</taxon>
        <taxon>Pirellulaceae</taxon>
        <taxon>Stieleria</taxon>
    </lineage>
</organism>
<dbReference type="Pfam" id="PF01565">
    <property type="entry name" value="FAD_binding_4"/>
    <property type="match status" value="1"/>
</dbReference>
<proteinExistence type="predicted"/>
<dbReference type="PANTHER" id="PTHR11748:SF103">
    <property type="entry name" value="GLYCOLATE OXIDASE SUBUNIT GLCE"/>
    <property type="match status" value="1"/>
</dbReference>
<evidence type="ECO:0000259" key="1">
    <source>
        <dbReference type="PROSITE" id="PS51387"/>
    </source>
</evidence>
<name>A0A5B9MA14_9BACT</name>
<keyword evidence="3" id="KW-1185">Reference proteome</keyword>
<keyword evidence="2" id="KW-0560">Oxidoreductase</keyword>
<dbReference type="RefSeq" id="WP_199773841.1">
    <property type="nucleotide sequence ID" value="NZ_CP036264.1"/>
</dbReference>
<dbReference type="AlphaFoldDB" id="A0A5B9MA14"/>
<dbReference type="InterPro" id="IPR016166">
    <property type="entry name" value="FAD-bd_PCMH"/>
</dbReference>